<feature type="compositionally biased region" description="Polar residues" evidence="1">
    <location>
        <begin position="216"/>
        <end position="227"/>
    </location>
</feature>
<sequence>MRQKMAKARRKLHKARRKIRKVIGRKKNFSADDVLEFNRQMYRINDYDQRFLIINFLLTFPDEQWKKRFIEKNGIEVVWSWLTDYENVGLKTYVRLQNGLIKFLDTLPVEYNDHLKSILVLLKDLKDVHLPDDIILQETLNDLVDCVVSDEPEIDDKDLARMMERDKVSMIKLYDETVEICKRLYEDWSKLPSLLTEGCVEISGDEMEKSGDEPAETSTSPHASSSPEMMDADFDTPEDISQPVDDIDIGAKNILKSHSRLRSRSYSPRRQKSRSRSSVGYAKFLKNAIKKDYRYRGDRHYESRRYEDRRHDRHRDDHHYDSRQRNHRHRGILNLFFCSKI</sequence>
<feature type="region of interest" description="Disordered" evidence="1">
    <location>
        <begin position="205"/>
        <end position="247"/>
    </location>
</feature>
<evidence type="ECO:0000313" key="2">
    <source>
        <dbReference type="Proteomes" id="UP000887578"/>
    </source>
</evidence>
<evidence type="ECO:0000313" key="3">
    <source>
        <dbReference type="WBParaSite" id="PDA_v2.g21611.t1"/>
    </source>
</evidence>
<feature type="compositionally biased region" description="Basic and acidic residues" evidence="1">
    <location>
        <begin position="306"/>
        <end position="324"/>
    </location>
</feature>
<reference evidence="3" key="1">
    <citation type="submission" date="2022-11" db="UniProtKB">
        <authorList>
            <consortium name="WormBaseParasite"/>
        </authorList>
    </citation>
    <scope>IDENTIFICATION</scope>
</reference>
<name>A0A914PYR0_9BILA</name>
<proteinExistence type="predicted"/>
<feature type="compositionally biased region" description="Basic residues" evidence="1">
    <location>
        <begin position="259"/>
        <end position="275"/>
    </location>
</feature>
<dbReference type="Proteomes" id="UP000887578">
    <property type="component" value="Unplaced"/>
</dbReference>
<accession>A0A914PYR0</accession>
<feature type="region of interest" description="Disordered" evidence="1">
    <location>
        <begin position="259"/>
        <end position="278"/>
    </location>
</feature>
<dbReference type="AlphaFoldDB" id="A0A914PYR0"/>
<keyword evidence="2" id="KW-1185">Reference proteome</keyword>
<protein>
    <submittedName>
        <fullName evidence="3">Uncharacterized protein</fullName>
    </submittedName>
</protein>
<dbReference type="WBParaSite" id="PDA_v2.g21611.t1">
    <property type="protein sequence ID" value="PDA_v2.g21611.t1"/>
    <property type="gene ID" value="PDA_v2.g21611"/>
</dbReference>
<organism evidence="2 3">
    <name type="scientific">Panagrolaimus davidi</name>
    <dbReference type="NCBI Taxonomy" id="227884"/>
    <lineage>
        <taxon>Eukaryota</taxon>
        <taxon>Metazoa</taxon>
        <taxon>Ecdysozoa</taxon>
        <taxon>Nematoda</taxon>
        <taxon>Chromadorea</taxon>
        <taxon>Rhabditida</taxon>
        <taxon>Tylenchina</taxon>
        <taxon>Panagrolaimomorpha</taxon>
        <taxon>Panagrolaimoidea</taxon>
        <taxon>Panagrolaimidae</taxon>
        <taxon>Panagrolaimus</taxon>
    </lineage>
</organism>
<feature type="region of interest" description="Disordered" evidence="1">
    <location>
        <begin position="306"/>
        <end position="325"/>
    </location>
</feature>
<evidence type="ECO:0000256" key="1">
    <source>
        <dbReference type="SAM" id="MobiDB-lite"/>
    </source>
</evidence>